<evidence type="ECO:0000313" key="1">
    <source>
        <dbReference type="EMBL" id="AXE72135.1"/>
    </source>
</evidence>
<protein>
    <submittedName>
        <fullName evidence="1">Viral capsid associated protein</fullName>
    </submittedName>
</protein>
<name>A0A455KFG9_9ABAC</name>
<reference evidence="1" key="1">
    <citation type="submission" date="2018-01" db="EMBL/GenBank/DDBJ databases">
        <title>Biological and molecular characterization of two Anticarsia gemmatalis Multiple Nucleopolyhedrovirus clones exhibiting contrasting virulence variants.</title>
        <authorList>
            <person name="Ferreira B.C."/>
            <person name="Silva A.M.R."/>
            <person name="Melo F.L."/>
            <person name="Sanches M.M."/>
            <person name="Moscardi F."/>
            <person name="Ribeiro B.M."/>
            <person name="Sousa M.L."/>
        </authorList>
    </citation>
    <scope>NUCLEOTIDE SEQUENCE</scope>
    <source>
        <strain evidence="1">Ag-01</strain>
        <strain evidence="2">Ag-16</strain>
    </source>
</reference>
<proteinExistence type="predicted"/>
<evidence type="ECO:0000313" key="2">
    <source>
        <dbReference type="EMBL" id="AXE72283.1"/>
    </source>
</evidence>
<organism evidence="1">
    <name type="scientific">Anticarsia gemmatalis multiple nucleopolyhedrovirus</name>
    <dbReference type="NCBI Taxonomy" id="268591"/>
    <lineage>
        <taxon>Viruses</taxon>
        <taxon>Viruses incertae sedis</taxon>
        <taxon>Naldaviricetes</taxon>
        <taxon>Lefavirales</taxon>
        <taxon>Baculoviridae</taxon>
        <taxon>Alphabaculovirus</taxon>
        <taxon>Alphabaculovirus angemmatalis</taxon>
    </lineage>
</organism>
<dbReference type="EMBL" id="MG746625">
    <property type="protein sequence ID" value="AXE72135.1"/>
    <property type="molecule type" value="Genomic_DNA"/>
</dbReference>
<dbReference type="InterPro" id="IPR008416">
    <property type="entry name" value="Baculo_VP1054"/>
</dbReference>
<sequence length="382" mass="43175">MCSTKAPIALNPCASVKLVPYKPIRPTKMQCWIHPRRATCRARRLRNAYHDERNESGMLHATVYSDIFLDERGKPYYRKMLRKRSDAATARHAFVNAGEVHDCILIEPAPSERFKSIEEAGETNMTTLKIIINTLVDALGHVASNEYILVADRLFIDMVYSEFRAIVLPQHAYILKQACPAQTDNESSDDDERCVRRVEPPWNQIVELASVASADKDGDARYNEWQRQSQYIYRSFLVYVTMLTVILKQSNPFIISENSSVSVILRSLGKCPDNPERVKCCKLNFGGAPPGHVMCPPRAIVKKIYSYANWALNPQKDRRYSALIARPPESATGGKSKDLRENINNDLHADDITPLNLLDWDNFVGGYMDYFGATPSAQSTGI</sequence>
<accession>A0A455KFG9</accession>
<dbReference type="Pfam" id="PF05789">
    <property type="entry name" value="Baculo_VP1054"/>
    <property type="match status" value="1"/>
</dbReference>
<dbReference type="EMBL" id="MG746626">
    <property type="protein sequence ID" value="AXE72283.1"/>
    <property type="molecule type" value="Genomic_DNA"/>
</dbReference>